<reference evidence="7" key="1">
    <citation type="submission" date="2016-06" db="UniProtKB">
        <authorList>
            <consortium name="WormBaseParasite"/>
        </authorList>
    </citation>
    <scope>IDENTIFICATION</scope>
</reference>
<evidence type="ECO:0000256" key="2">
    <source>
        <dbReference type="ARBA" id="ARBA00022679"/>
    </source>
</evidence>
<evidence type="ECO:0000256" key="4">
    <source>
        <dbReference type="PIRSR" id="PIRSR000858-1"/>
    </source>
</evidence>
<dbReference type="SUPFAM" id="SSF100950">
    <property type="entry name" value="NagB/RpiA/CoA transferase-like"/>
    <property type="match status" value="2"/>
</dbReference>
<dbReference type="EC" id="2.8.3.5" evidence="3"/>
<evidence type="ECO:0000313" key="7">
    <source>
        <dbReference type="WBParaSite" id="SBAD_0000101601-mRNA-1"/>
    </source>
</evidence>
<proteinExistence type="inferred from homology"/>
<reference evidence="5 6" key="2">
    <citation type="submission" date="2018-11" db="EMBL/GenBank/DDBJ databases">
        <authorList>
            <consortium name="Pathogen Informatics"/>
        </authorList>
    </citation>
    <scope>NUCLEOTIDE SEQUENCE [LARGE SCALE GENOMIC DNA]</scope>
</reference>
<dbReference type="Gene3D" id="3.40.1080.10">
    <property type="entry name" value="Glutaconate Coenzyme A-transferase"/>
    <property type="match status" value="2"/>
</dbReference>
<dbReference type="OrthoDB" id="1933379at2759"/>
<evidence type="ECO:0000256" key="3">
    <source>
        <dbReference type="PIRNR" id="PIRNR000858"/>
    </source>
</evidence>
<keyword evidence="3" id="KW-0496">Mitochondrion</keyword>
<dbReference type="WBParaSite" id="SBAD_0000101601-mRNA-1">
    <property type="protein sequence ID" value="SBAD_0000101601-mRNA-1"/>
    <property type="gene ID" value="SBAD_0000101601"/>
</dbReference>
<evidence type="ECO:0000313" key="5">
    <source>
        <dbReference type="EMBL" id="VDO92817.1"/>
    </source>
</evidence>
<accession>A0A183IBJ0</accession>
<dbReference type="EMBL" id="UZAM01006674">
    <property type="protein sequence ID" value="VDO92817.1"/>
    <property type="molecule type" value="Genomic_DNA"/>
</dbReference>
<gene>
    <name evidence="5" type="ORF">SBAD_LOCUS984</name>
</gene>
<dbReference type="InterPro" id="IPR037171">
    <property type="entry name" value="NagB/RpiA_transferase-like"/>
</dbReference>
<comment type="similarity">
    <text evidence="1 3">Belongs to the 3-oxoacid CoA-transferase family.</text>
</comment>
<dbReference type="InterPro" id="IPR014388">
    <property type="entry name" value="3-oxoacid_CoA-transferase"/>
</dbReference>
<comment type="pathway">
    <text evidence="3">Ketone metabolism; succinyl-CoA degradation; acetoacetyl-CoA from succinyl-CoA: step 1/1.</text>
</comment>
<comment type="catalytic activity">
    <reaction evidence="3">
        <text>a 3-oxo acid + succinyl-CoA = a 3-oxoacyl-CoA + succinate</text>
        <dbReference type="Rhea" id="RHEA:24564"/>
        <dbReference type="ChEBI" id="CHEBI:30031"/>
        <dbReference type="ChEBI" id="CHEBI:35973"/>
        <dbReference type="ChEBI" id="CHEBI:57292"/>
        <dbReference type="ChEBI" id="CHEBI:90726"/>
        <dbReference type="EC" id="2.8.3.5"/>
    </reaction>
</comment>
<dbReference type="GO" id="GO:0008260">
    <property type="term" value="F:succinyl-CoA:3-oxo-acid CoA-transferase activity"/>
    <property type="evidence" value="ECO:0007669"/>
    <property type="project" value="UniProtKB-EC"/>
</dbReference>
<dbReference type="GO" id="GO:0005739">
    <property type="term" value="C:mitochondrion"/>
    <property type="evidence" value="ECO:0007669"/>
    <property type="project" value="TreeGrafter"/>
</dbReference>
<dbReference type="Pfam" id="PF01144">
    <property type="entry name" value="CoA_trans"/>
    <property type="match status" value="2"/>
</dbReference>
<dbReference type="GO" id="GO:0046952">
    <property type="term" value="P:ketone body catabolic process"/>
    <property type="evidence" value="ECO:0007669"/>
    <property type="project" value="InterPro"/>
</dbReference>
<keyword evidence="6" id="KW-1185">Reference proteome</keyword>
<dbReference type="UniPathway" id="UPA00929">
    <property type="reaction ID" value="UER00894"/>
</dbReference>
<dbReference type="SMART" id="SM00882">
    <property type="entry name" value="CoA_trans"/>
    <property type="match status" value="2"/>
</dbReference>
<protein>
    <recommendedName>
        <fullName evidence="3">Succinyl-CoA:3-ketoacid-coenzyme A transferase</fullName>
        <ecNumber evidence="3">2.8.3.5</ecNumber>
    </recommendedName>
</protein>
<dbReference type="InterPro" id="IPR004165">
    <property type="entry name" value="CoA_trans_fam_I"/>
</dbReference>
<dbReference type="Proteomes" id="UP000270296">
    <property type="component" value="Unassembled WGS sequence"/>
</dbReference>
<keyword evidence="2 3" id="KW-0808">Transferase</keyword>
<evidence type="ECO:0000256" key="1">
    <source>
        <dbReference type="ARBA" id="ARBA00007154"/>
    </source>
</evidence>
<name>A0A183IBJ0_9BILA</name>
<dbReference type="PANTHER" id="PTHR13707">
    <property type="entry name" value="KETOACID-COENZYME A TRANSFERASE"/>
    <property type="match status" value="1"/>
</dbReference>
<dbReference type="AlphaFoldDB" id="A0A183IBJ0"/>
<organism evidence="7">
    <name type="scientific">Soboliphyme baturini</name>
    <dbReference type="NCBI Taxonomy" id="241478"/>
    <lineage>
        <taxon>Eukaryota</taxon>
        <taxon>Metazoa</taxon>
        <taxon>Ecdysozoa</taxon>
        <taxon>Nematoda</taxon>
        <taxon>Enoplea</taxon>
        <taxon>Dorylaimia</taxon>
        <taxon>Dioctophymatida</taxon>
        <taxon>Dioctophymatoidea</taxon>
        <taxon>Soboliphymatidae</taxon>
        <taxon>Soboliphyme</taxon>
    </lineage>
</organism>
<evidence type="ECO:0000313" key="6">
    <source>
        <dbReference type="Proteomes" id="UP000270296"/>
    </source>
</evidence>
<dbReference type="PANTHER" id="PTHR13707:SF23">
    <property type="entry name" value="SUCCINYL-COA:3-KETOACID-COENZYME A TRANSFERASE"/>
    <property type="match status" value="1"/>
</dbReference>
<comment type="function">
    <text evidence="3">Key enzyme for ketone body catabolism. Transfers the CoA moiety from succinate to acetoacetate. Formation of the enzyme-CoA intermediate proceeds via an unstable anhydride species formed between the carboxylate groups of the enzyme and substrate.</text>
</comment>
<dbReference type="PIRSF" id="PIRSF000858">
    <property type="entry name" value="SCOT-t"/>
    <property type="match status" value="1"/>
</dbReference>
<sequence>IVAVLRRRCSTACIHKLFNSADDAVNDVVSGAKILTGGFGLCGMPQTLFKALAAKNVKDLTIIGTSCGLNNYGPERLIKNNQVKRVVTTYVVGNQEVIRRYFAGSLELEMIPTGTLAERIRAAGAGVPAFYCPVGSSTLVEEGGWPVKYNDKGEVTEITDRKEKRIFNGVPYLLEEALFGDVAFVKAWMADTDGNLVFRKTARNLNPDVCKAAKLCIVEAEKIVQAGELDPNDVHVPGLFVHRIVQSQEKTPIEKVIYQNDEVSNPAAELRHRIARRAVLEFRDHMNGAFCLNSHFCNGSYPVPGEEDPDLINAAKESITVKPGAAYFSTVDSFAMIRSGKIDLAIMGAMEVSQFGDLASWFIPSQMIKGMGAAFDFASASRSVGGHTRLVVCMEHLAKGGKQKIVGNCQLPLTGRRVVDMIITEKCVFRVDPEDGLLLTEIAEGVSIEEIISATALCRCEPSPLHIGVLDITAVRDMSIVFSYL</sequence>
<feature type="active site" description="5-glutamyl coenzyme A thioester intermediate" evidence="4">
    <location>
        <position position="306"/>
    </location>
</feature>